<keyword evidence="6" id="KW-1185">Reference proteome</keyword>
<name>A0A4Y2FX47_ARAVE</name>
<evidence type="ECO:0000256" key="2">
    <source>
        <dbReference type="ARBA" id="ARBA00022525"/>
    </source>
</evidence>
<keyword evidence="2" id="KW-0964">Secreted</keyword>
<gene>
    <name evidence="5" type="ORF">AVEN_266655_1</name>
</gene>
<protein>
    <recommendedName>
        <fullName evidence="4">Single domain-containing protein</fullName>
    </recommendedName>
</protein>
<sequence length="118" mass="13069">MKRLAALSFLIAIFLVFLVLFADAYEYSGYIDTSSGYCENESFGRISVGETYYDDDACERIVCSHGYYYGQGCGQSQLIGNPNCRLVSRPGHYPNCCRMHVECDEGADMNNVVVSSVG</sequence>
<proteinExistence type="predicted"/>
<dbReference type="GO" id="GO:0005576">
    <property type="term" value="C:extracellular region"/>
    <property type="evidence" value="ECO:0007669"/>
    <property type="project" value="UniProtKB-SubCell"/>
</dbReference>
<comment type="caution">
    <text evidence="5">The sequence shown here is derived from an EMBL/GenBank/DDBJ whole genome shotgun (WGS) entry which is preliminary data.</text>
</comment>
<evidence type="ECO:0000313" key="5">
    <source>
        <dbReference type="EMBL" id="GBM44968.1"/>
    </source>
</evidence>
<keyword evidence="3" id="KW-0732">Signal</keyword>
<feature type="signal peptide" evidence="3">
    <location>
        <begin position="1"/>
        <end position="24"/>
    </location>
</feature>
<evidence type="ECO:0000256" key="1">
    <source>
        <dbReference type="ARBA" id="ARBA00004613"/>
    </source>
</evidence>
<dbReference type="AlphaFoldDB" id="A0A4Y2FX47"/>
<dbReference type="OrthoDB" id="6406490at2759"/>
<evidence type="ECO:0000313" key="6">
    <source>
        <dbReference type="Proteomes" id="UP000499080"/>
    </source>
</evidence>
<evidence type="ECO:0000259" key="4">
    <source>
        <dbReference type="SMART" id="SM01318"/>
    </source>
</evidence>
<dbReference type="EMBL" id="BGPR01001084">
    <property type="protein sequence ID" value="GBM44968.1"/>
    <property type="molecule type" value="Genomic_DNA"/>
</dbReference>
<feature type="domain" description="Single" evidence="4">
    <location>
        <begin position="38"/>
        <end position="103"/>
    </location>
</feature>
<reference evidence="5 6" key="1">
    <citation type="journal article" date="2019" name="Sci. Rep.">
        <title>Orb-weaving spider Araneus ventricosus genome elucidates the spidroin gene catalogue.</title>
        <authorList>
            <person name="Kono N."/>
            <person name="Nakamura H."/>
            <person name="Ohtoshi R."/>
            <person name="Moran D.A.P."/>
            <person name="Shinohara A."/>
            <person name="Yoshida Y."/>
            <person name="Fujiwara M."/>
            <person name="Mori M."/>
            <person name="Tomita M."/>
            <person name="Arakawa K."/>
        </authorList>
    </citation>
    <scope>NUCLEOTIDE SEQUENCE [LARGE SCALE GENOMIC DNA]</scope>
</reference>
<comment type="subcellular location">
    <subcellularLocation>
        <location evidence="1">Secreted</location>
    </subcellularLocation>
</comment>
<feature type="chain" id="PRO_5021274314" description="Single domain-containing protein" evidence="3">
    <location>
        <begin position="25"/>
        <end position="118"/>
    </location>
</feature>
<dbReference type="InterPro" id="IPR029277">
    <property type="entry name" value="SVWC_dom"/>
</dbReference>
<dbReference type="Proteomes" id="UP000499080">
    <property type="component" value="Unassembled WGS sequence"/>
</dbReference>
<accession>A0A4Y2FX47</accession>
<dbReference type="SMART" id="SM01318">
    <property type="entry name" value="SVWC"/>
    <property type="match status" value="1"/>
</dbReference>
<dbReference type="Pfam" id="PF15430">
    <property type="entry name" value="SVWC"/>
    <property type="match status" value="1"/>
</dbReference>
<evidence type="ECO:0000256" key="3">
    <source>
        <dbReference type="SAM" id="SignalP"/>
    </source>
</evidence>
<organism evidence="5 6">
    <name type="scientific">Araneus ventricosus</name>
    <name type="common">Orbweaver spider</name>
    <name type="synonym">Epeira ventricosa</name>
    <dbReference type="NCBI Taxonomy" id="182803"/>
    <lineage>
        <taxon>Eukaryota</taxon>
        <taxon>Metazoa</taxon>
        <taxon>Ecdysozoa</taxon>
        <taxon>Arthropoda</taxon>
        <taxon>Chelicerata</taxon>
        <taxon>Arachnida</taxon>
        <taxon>Araneae</taxon>
        <taxon>Araneomorphae</taxon>
        <taxon>Entelegynae</taxon>
        <taxon>Araneoidea</taxon>
        <taxon>Araneidae</taxon>
        <taxon>Araneus</taxon>
    </lineage>
</organism>